<organism evidence="2 3">
    <name type="scientific">Mucilaginibacter paludis DSM 18603</name>
    <dbReference type="NCBI Taxonomy" id="714943"/>
    <lineage>
        <taxon>Bacteria</taxon>
        <taxon>Pseudomonadati</taxon>
        <taxon>Bacteroidota</taxon>
        <taxon>Sphingobacteriia</taxon>
        <taxon>Sphingobacteriales</taxon>
        <taxon>Sphingobacteriaceae</taxon>
        <taxon>Mucilaginibacter</taxon>
    </lineage>
</organism>
<keyword evidence="1" id="KW-0732">Signal</keyword>
<dbReference type="OrthoDB" id="1094829at2"/>
<dbReference type="HOGENOM" id="CLU_1097608_0_0_10"/>
<dbReference type="PROSITE" id="PS51257">
    <property type="entry name" value="PROKAR_LIPOPROTEIN"/>
    <property type="match status" value="1"/>
</dbReference>
<keyword evidence="3" id="KW-1185">Reference proteome</keyword>
<dbReference type="eggNOG" id="ENOG5032U0N">
    <property type="taxonomic scope" value="Bacteria"/>
</dbReference>
<sequence length="253" mass="27862">MKKNIICLLVTLAGGIFFSCNKTNPLMYSSASDGIKLQLGITSFNPDSVAYNFAYKSTNPTDSILFTGLVIGKAADHDRTFFLKAIAGDTARLKAGTDYVFGTYVIKKNTYQGYFPIYVKRTTNFLSKPARLVFGLTDKGELKSGVNELSKMVINFTNLFSKPGNWDVDAYPYVKLATYFGSYSNVKFQFITTAIGQPPIFKVRSAGTPGAGEIDYTTVTYYKNTCKVQLANYNAANPTATLKDENNNPVTFP</sequence>
<dbReference type="InterPro" id="IPR032299">
    <property type="entry name" value="DUF4843"/>
</dbReference>
<evidence type="ECO:0008006" key="4">
    <source>
        <dbReference type="Google" id="ProtNLM"/>
    </source>
</evidence>
<proteinExistence type="predicted"/>
<dbReference type="Proteomes" id="UP000002774">
    <property type="component" value="Chromosome"/>
</dbReference>
<name>H1Y090_9SPHI</name>
<dbReference type="RefSeq" id="WP_008508885.1">
    <property type="nucleotide sequence ID" value="NZ_CM001403.1"/>
</dbReference>
<dbReference type="Pfam" id="PF16132">
    <property type="entry name" value="DUF4843"/>
    <property type="match status" value="1"/>
</dbReference>
<feature type="chain" id="PRO_5003558080" description="DUF4843 domain-containing protein" evidence="1">
    <location>
        <begin position="23"/>
        <end position="253"/>
    </location>
</feature>
<dbReference type="STRING" id="714943.Mucpa_4048"/>
<dbReference type="EMBL" id="CM001403">
    <property type="protein sequence ID" value="EHQ28139.1"/>
    <property type="molecule type" value="Genomic_DNA"/>
</dbReference>
<accession>H1Y090</accession>
<evidence type="ECO:0000313" key="3">
    <source>
        <dbReference type="Proteomes" id="UP000002774"/>
    </source>
</evidence>
<protein>
    <recommendedName>
        <fullName evidence="4">DUF4843 domain-containing protein</fullName>
    </recommendedName>
</protein>
<evidence type="ECO:0000313" key="2">
    <source>
        <dbReference type="EMBL" id="EHQ28139.1"/>
    </source>
</evidence>
<feature type="signal peptide" evidence="1">
    <location>
        <begin position="1"/>
        <end position="22"/>
    </location>
</feature>
<gene>
    <name evidence="2" type="ORF">Mucpa_4048</name>
</gene>
<reference evidence="2" key="1">
    <citation type="submission" date="2011-09" db="EMBL/GenBank/DDBJ databases">
        <title>The permanent draft genome of Mucilaginibacter paludis DSM 18603.</title>
        <authorList>
            <consortium name="US DOE Joint Genome Institute (JGI-PGF)"/>
            <person name="Lucas S."/>
            <person name="Han J."/>
            <person name="Lapidus A."/>
            <person name="Bruce D."/>
            <person name="Goodwin L."/>
            <person name="Pitluck S."/>
            <person name="Peters L."/>
            <person name="Kyrpides N."/>
            <person name="Mavromatis K."/>
            <person name="Ivanova N."/>
            <person name="Mikhailova N."/>
            <person name="Held B."/>
            <person name="Detter J.C."/>
            <person name="Tapia R."/>
            <person name="Han C."/>
            <person name="Land M."/>
            <person name="Hauser L."/>
            <person name="Markowitz V."/>
            <person name="Cheng J.-F."/>
            <person name="Hugenholtz P."/>
            <person name="Woyke T."/>
            <person name="Wu D."/>
            <person name="Tindall B."/>
            <person name="Brambilla E."/>
            <person name="Klenk H.-P."/>
            <person name="Eisen J.A."/>
        </authorList>
    </citation>
    <scope>NUCLEOTIDE SEQUENCE [LARGE SCALE GENOMIC DNA]</scope>
    <source>
        <strain evidence="2">DSM 18603</strain>
    </source>
</reference>
<evidence type="ECO:0000256" key="1">
    <source>
        <dbReference type="SAM" id="SignalP"/>
    </source>
</evidence>
<dbReference type="AlphaFoldDB" id="H1Y090"/>